<reference evidence="4" key="1">
    <citation type="submission" date="2025-08" db="UniProtKB">
        <authorList>
            <consortium name="RefSeq"/>
        </authorList>
    </citation>
    <scope>IDENTIFICATION</scope>
</reference>
<feature type="compositionally biased region" description="Low complexity" evidence="2">
    <location>
        <begin position="44"/>
        <end position="57"/>
    </location>
</feature>
<organism evidence="3 4">
    <name type="scientific">Aplysia californica</name>
    <name type="common">California sea hare</name>
    <dbReference type="NCBI Taxonomy" id="6500"/>
    <lineage>
        <taxon>Eukaryota</taxon>
        <taxon>Metazoa</taxon>
        <taxon>Spiralia</taxon>
        <taxon>Lophotrochozoa</taxon>
        <taxon>Mollusca</taxon>
        <taxon>Gastropoda</taxon>
        <taxon>Heterobranchia</taxon>
        <taxon>Euthyneura</taxon>
        <taxon>Tectipleura</taxon>
        <taxon>Aplysiida</taxon>
        <taxon>Aplysioidea</taxon>
        <taxon>Aplysiidae</taxon>
        <taxon>Aplysia</taxon>
    </lineage>
</organism>
<feature type="coiled-coil region" evidence="1">
    <location>
        <begin position="682"/>
        <end position="709"/>
    </location>
</feature>
<keyword evidence="1" id="KW-0175">Coiled coil</keyword>
<evidence type="ECO:0000256" key="1">
    <source>
        <dbReference type="SAM" id="Coils"/>
    </source>
</evidence>
<dbReference type="Proteomes" id="UP000694888">
    <property type="component" value="Unplaced"/>
</dbReference>
<gene>
    <name evidence="4" type="primary">LOC101852072</name>
</gene>
<feature type="region of interest" description="Disordered" evidence="2">
    <location>
        <begin position="1"/>
        <end position="21"/>
    </location>
</feature>
<feature type="compositionally biased region" description="Low complexity" evidence="2">
    <location>
        <begin position="225"/>
        <end position="236"/>
    </location>
</feature>
<feature type="coiled-coil region" evidence="1">
    <location>
        <begin position="454"/>
        <end position="575"/>
    </location>
</feature>
<feature type="region of interest" description="Disordered" evidence="2">
    <location>
        <begin position="212"/>
        <end position="250"/>
    </location>
</feature>
<feature type="coiled-coil region" evidence="1">
    <location>
        <begin position="367"/>
        <end position="401"/>
    </location>
</feature>
<dbReference type="PANTHER" id="PTHR36170:SF1">
    <property type="entry name" value="CENTROSOMAL PROTEIN OF 89 KDA"/>
    <property type="match status" value="1"/>
</dbReference>
<evidence type="ECO:0000313" key="3">
    <source>
        <dbReference type="Proteomes" id="UP000694888"/>
    </source>
</evidence>
<dbReference type="RefSeq" id="XP_035827492.1">
    <property type="nucleotide sequence ID" value="XM_035971599.1"/>
</dbReference>
<evidence type="ECO:0000313" key="4">
    <source>
        <dbReference type="RefSeq" id="XP_035827492.1"/>
    </source>
</evidence>
<dbReference type="GeneID" id="101852072"/>
<feature type="compositionally biased region" description="Basic residues" evidence="2">
    <location>
        <begin position="1"/>
        <end position="10"/>
    </location>
</feature>
<sequence>MVGKKGKGKGKTTGPVAQGVMSAPVFTAVPQSRAVSATMPAGGSAPSQRPRASSPPRILGHPESPRDEFSEPESSLFDYQQIDELGYSKVNFGTWPNRDRQRKGGNTVPPQFRYSGSVGHYAEPGDLEGFGDPDSARGGGGDISDLYATPMKKGKGRGKSSTRSSTGSHLENDIVSMTATHKNVQAEMQRIHDLPEAIDDTMVKSVRHNAHISHTFPGSGRQVDSGRGSSRPGARSARSRTPRSARELSTEMEFQQLKLQNEEMQAELSSLRKVAEAIRDGDIEGAQTLYVRRQMEDLKEENETLKTSVHRLNVELSDYQAKYRPVDPNHVKKVIEVNGLPSKGPVPSWLINKRYLAPLYLAYDDHIEEKNKLLEDSKNELASLRKRAEEILKENQRLRMMGGPGLSGAGDTSEWQQLQEQARLVLEENQVLMEQLEVQTSKAKDMYTAHMAEISRLAKKLAISEGEKADTEREVEEVRVRFKEMKHKHDQIVMESGARVDVHSHINTLADLKRSVTEEKEQYEREVDSIRVKLQASEQERKSQAMQMVDITAENKRLKAEVKTMQKSVKHAQQKMTVLHRAIELSEDKEMITQEQLANVIKVAEKTALERDTVYKVAREQQEENKMTVNKMMLGSVAVGKLEEKLKLYRMKASAKINTVADRMKEQDEAFVSQKKEYDREIQYLRLLLKEKEEIIQSLESDKKEIEKDLDTMWQAANSENKRVKNILLSGGRKLKDNVHIADALKEELETEERLHFSDSEYDHE</sequence>
<dbReference type="PANTHER" id="PTHR36170">
    <property type="entry name" value="CENTROSOMAL PROTEIN OF 89 KDA"/>
    <property type="match status" value="1"/>
</dbReference>
<accession>A0ABM1VYJ9</accession>
<feature type="region of interest" description="Disordered" evidence="2">
    <location>
        <begin position="34"/>
        <end position="75"/>
    </location>
</feature>
<name>A0ABM1VYJ9_APLCA</name>
<dbReference type="InterPro" id="IPR033545">
    <property type="entry name" value="CEP89"/>
</dbReference>
<proteinExistence type="predicted"/>
<keyword evidence="3" id="KW-1185">Reference proteome</keyword>
<feature type="region of interest" description="Disordered" evidence="2">
    <location>
        <begin position="92"/>
        <end position="172"/>
    </location>
</feature>
<protein>
    <submittedName>
        <fullName evidence="4">Centrosomal protein of 89 kDa isoform X2</fullName>
    </submittedName>
</protein>
<evidence type="ECO:0000256" key="2">
    <source>
        <dbReference type="SAM" id="MobiDB-lite"/>
    </source>
</evidence>